<gene>
    <name evidence="9" type="ORF">O3M35_002006</name>
</gene>
<feature type="region of interest" description="Disordered" evidence="6">
    <location>
        <begin position="385"/>
        <end position="404"/>
    </location>
</feature>
<feature type="region of interest" description="Disordered" evidence="6">
    <location>
        <begin position="694"/>
        <end position="714"/>
    </location>
</feature>
<feature type="region of interest" description="Disordered" evidence="6">
    <location>
        <begin position="614"/>
        <end position="636"/>
    </location>
</feature>
<feature type="domain" description="Chitin-binding type-2" evidence="8">
    <location>
        <begin position="243"/>
        <end position="304"/>
    </location>
</feature>
<feature type="region of interest" description="Disordered" evidence="6">
    <location>
        <begin position="304"/>
        <end position="324"/>
    </location>
</feature>
<keyword evidence="4" id="KW-1015">Disulfide bond</keyword>
<keyword evidence="10" id="KW-1185">Reference proteome</keyword>
<feature type="domain" description="Chitin-binding type-2" evidence="8">
    <location>
        <begin position="711"/>
        <end position="772"/>
    </location>
</feature>
<dbReference type="GO" id="GO:0008061">
    <property type="term" value="F:chitin binding"/>
    <property type="evidence" value="ECO:0007669"/>
    <property type="project" value="UniProtKB-KW"/>
</dbReference>
<evidence type="ECO:0000256" key="5">
    <source>
        <dbReference type="ARBA" id="ARBA00023180"/>
    </source>
</evidence>
<feature type="compositionally biased region" description="Polar residues" evidence="6">
    <location>
        <begin position="694"/>
        <end position="708"/>
    </location>
</feature>
<feature type="signal peptide" evidence="7">
    <location>
        <begin position="1"/>
        <end position="22"/>
    </location>
</feature>
<keyword evidence="1" id="KW-0147">Chitin-binding</keyword>
<feature type="domain" description="Chitin-binding type-2" evidence="8">
    <location>
        <begin position="89"/>
        <end position="150"/>
    </location>
</feature>
<dbReference type="EMBL" id="JAPXFL010000010">
    <property type="protein sequence ID" value="KAK9500816.1"/>
    <property type="molecule type" value="Genomic_DNA"/>
</dbReference>
<reference evidence="9 10" key="1">
    <citation type="submission" date="2022-12" db="EMBL/GenBank/DDBJ databases">
        <title>Chromosome-level genome assembly of true bugs.</title>
        <authorList>
            <person name="Ma L."/>
            <person name="Li H."/>
        </authorList>
    </citation>
    <scope>NUCLEOTIDE SEQUENCE [LARGE SCALE GENOMIC DNA]</scope>
    <source>
        <strain evidence="9">Lab_2022b</strain>
    </source>
</reference>
<dbReference type="Pfam" id="PF01607">
    <property type="entry name" value="CBM_14"/>
    <property type="match status" value="11"/>
</dbReference>
<keyword evidence="3" id="KW-0677">Repeat</keyword>
<name>A0AAW1CQX5_9HEMI</name>
<evidence type="ECO:0000256" key="2">
    <source>
        <dbReference type="ARBA" id="ARBA00022729"/>
    </source>
</evidence>
<feature type="domain" description="Chitin-binding type-2" evidence="8">
    <location>
        <begin position="321"/>
        <end position="382"/>
    </location>
</feature>
<dbReference type="SUPFAM" id="SSF57625">
    <property type="entry name" value="Invertebrate chitin-binding proteins"/>
    <property type="match status" value="11"/>
</dbReference>
<feature type="domain" description="Chitin-binding type-2" evidence="8">
    <location>
        <begin position="633"/>
        <end position="694"/>
    </location>
</feature>
<feature type="compositionally biased region" description="Polar residues" evidence="6">
    <location>
        <begin position="459"/>
        <end position="476"/>
    </location>
</feature>
<organism evidence="9 10">
    <name type="scientific">Rhynocoris fuscipes</name>
    <dbReference type="NCBI Taxonomy" id="488301"/>
    <lineage>
        <taxon>Eukaryota</taxon>
        <taxon>Metazoa</taxon>
        <taxon>Ecdysozoa</taxon>
        <taxon>Arthropoda</taxon>
        <taxon>Hexapoda</taxon>
        <taxon>Insecta</taxon>
        <taxon>Pterygota</taxon>
        <taxon>Neoptera</taxon>
        <taxon>Paraneoptera</taxon>
        <taxon>Hemiptera</taxon>
        <taxon>Heteroptera</taxon>
        <taxon>Panheteroptera</taxon>
        <taxon>Cimicomorpha</taxon>
        <taxon>Reduviidae</taxon>
        <taxon>Harpactorinae</taxon>
        <taxon>Harpactorini</taxon>
        <taxon>Rhynocoris</taxon>
    </lineage>
</organism>
<feature type="compositionally biased region" description="Polar residues" evidence="6">
    <location>
        <begin position="304"/>
        <end position="318"/>
    </location>
</feature>
<dbReference type="PANTHER" id="PTHR23301">
    <property type="entry name" value="CHITIN BINDING PERITROPHIN-A"/>
    <property type="match status" value="1"/>
</dbReference>
<feature type="domain" description="Chitin-binding type-2" evidence="8">
    <location>
        <begin position="789"/>
        <end position="850"/>
    </location>
</feature>
<feature type="region of interest" description="Disordered" evidence="6">
    <location>
        <begin position="458"/>
        <end position="480"/>
    </location>
</feature>
<feature type="chain" id="PRO_5043799756" description="Chitin-binding type-2 domain-containing protein" evidence="7">
    <location>
        <begin position="23"/>
        <end position="960"/>
    </location>
</feature>
<feature type="domain" description="Chitin-binding type-2" evidence="8">
    <location>
        <begin position="165"/>
        <end position="226"/>
    </location>
</feature>
<feature type="compositionally biased region" description="Low complexity" evidence="6">
    <location>
        <begin position="75"/>
        <end position="86"/>
    </location>
</feature>
<dbReference type="PROSITE" id="PS50940">
    <property type="entry name" value="CHIT_BIND_II"/>
    <property type="match status" value="11"/>
</dbReference>
<dbReference type="GO" id="GO:0005576">
    <property type="term" value="C:extracellular region"/>
    <property type="evidence" value="ECO:0007669"/>
    <property type="project" value="InterPro"/>
</dbReference>
<evidence type="ECO:0000313" key="9">
    <source>
        <dbReference type="EMBL" id="KAK9500816.1"/>
    </source>
</evidence>
<feature type="domain" description="Chitin-binding type-2" evidence="8">
    <location>
        <begin position="399"/>
        <end position="460"/>
    </location>
</feature>
<feature type="compositionally biased region" description="Low complexity" evidence="6">
    <location>
        <begin position="620"/>
        <end position="629"/>
    </location>
</feature>
<evidence type="ECO:0000256" key="1">
    <source>
        <dbReference type="ARBA" id="ARBA00022669"/>
    </source>
</evidence>
<feature type="domain" description="Chitin-binding type-2" evidence="8">
    <location>
        <begin position="867"/>
        <end position="928"/>
    </location>
</feature>
<dbReference type="InterPro" id="IPR051940">
    <property type="entry name" value="Chitin_bind-dev_reg"/>
</dbReference>
<evidence type="ECO:0000259" key="8">
    <source>
        <dbReference type="PROSITE" id="PS50940"/>
    </source>
</evidence>
<dbReference type="AlphaFoldDB" id="A0AAW1CQX5"/>
<sequence length="960" mass="105474">MGPQCIFSILLVAIAISTTAHAQSLTQNIVRVGKYVQESLSRWLEQLAKPNPKTEQQLGKHENQQPGEKPGQVIESTQEQEQSTQENKPGSCKREGVYPVKGDCSKSYICAKTGTGFTKYYITCEPGKVWDPVSNVCNHPSVVKRNDCSLLNELTQGQSTQRSKSGSCKSEGVFSVQGDCTKFYQCVKNGIGFTKYDITCEHGKIWDPDRNVCNHPSVVKRNDCSLENESTEGQGQLTQRSKPGFCKSEGVYPVQGNCSKFYRCVSNGKGFAKYDFSCKPGTVWDPDNNVCNYPSEVKRKDCSQVNESTLGQGQTSPRQKPGSCESEGLYPVQGNCSKFYRCVSNGTGFAKYDFSCKPGTVWDPDYNACNYPSEVKRKDCSQVNESTLGQGQTSPRQKPGSCQSEGVYPVQGNCSKFYRCVDNGTGFTQHDFSCIPGAIFDSDSKVCTNPSAVKRKDCSQVNESTQGQVQSTQRSKPGSCESEGIYTVQGNCSKFYRCVSNGTGFAKYDFSCKPGTVWDPDNNVCNYPSEVKRKDCSQVNESTLGQGEKSPRQKPGSCESEGVYPVQGNCSKFYRCVSNGTGFAKYDFSCKPGAIFDSDSKVCTSPSAVKRKDCSQVNESTQGQGQSTQRSKPGSCESEGIYPVQGNCSKFYRCVSNGTGFAKYDFSCKPGTLWDPDNNVCNYPSEVKRKDCSQVNESTLGQGQTSPRQKPGSCESEGLYPVQGNCSKFYRCVSNGTGFAKYDFSCKPGAIFDSDSKVCTNPSAVKRNDCSQVNESTQGQGQSTQRSKPGSCESEGIYPVQGNCSKFYRCVSNGTGFAKYDFSCKPGAIFDSDSKVCTNPSAVKRNDCSQLKESTQGQGLPTQEQKPGSCKSDGFYPVQEDCSKFYRCVNNGAGFTKYEYPCKSGKIWDPDLKVCNYQWAVKRNDCTLLNQTIKVQGSRLPLDQQPVDPVRSWYQSILFV</sequence>
<dbReference type="InterPro" id="IPR036508">
    <property type="entry name" value="Chitin-bd_dom_sf"/>
</dbReference>
<dbReference type="PANTHER" id="PTHR23301:SF0">
    <property type="entry name" value="CHITIN-BINDING TYPE-2 DOMAIN-CONTAINING PROTEIN-RELATED"/>
    <property type="match status" value="1"/>
</dbReference>
<protein>
    <recommendedName>
        <fullName evidence="8">Chitin-binding type-2 domain-containing protein</fullName>
    </recommendedName>
</protein>
<evidence type="ECO:0000256" key="3">
    <source>
        <dbReference type="ARBA" id="ARBA00022737"/>
    </source>
</evidence>
<feature type="domain" description="Chitin-binding type-2" evidence="8">
    <location>
        <begin position="555"/>
        <end position="616"/>
    </location>
</feature>
<evidence type="ECO:0000256" key="6">
    <source>
        <dbReference type="SAM" id="MobiDB-lite"/>
    </source>
</evidence>
<proteinExistence type="predicted"/>
<feature type="region of interest" description="Disordered" evidence="6">
    <location>
        <begin position="50"/>
        <end position="92"/>
    </location>
</feature>
<evidence type="ECO:0000313" key="10">
    <source>
        <dbReference type="Proteomes" id="UP001461498"/>
    </source>
</evidence>
<feature type="compositionally biased region" description="Low complexity" evidence="6">
    <location>
        <begin position="776"/>
        <end position="785"/>
    </location>
</feature>
<dbReference type="Gene3D" id="2.170.140.10">
    <property type="entry name" value="Chitin binding domain"/>
    <property type="match status" value="11"/>
</dbReference>
<evidence type="ECO:0000256" key="4">
    <source>
        <dbReference type="ARBA" id="ARBA00023157"/>
    </source>
</evidence>
<keyword evidence="5" id="KW-0325">Glycoprotein</keyword>
<evidence type="ECO:0000256" key="7">
    <source>
        <dbReference type="SAM" id="SignalP"/>
    </source>
</evidence>
<keyword evidence="2 7" id="KW-0732">Signal</keyword>
<feature type="region of interest" description="Disordered" evidence="6">
    <location>
        <begin position="770"/>
        <end position="792"/>
    </location>
</feature>
<comment type="caution">
    <text evidence="9">The sequence shown here is derived from an EMBL/GenBank/DDBJ whole genome shotgun (WGS) entry which is preliminary data.</text>
</comment>
<feature type="domain" description="Chitin-binding type-2" evidence="8">
    <location>
        <begin position="477"/>
        <end position="538"/>
    </location>
</feature>
<dbReference type="InterPro" id="IPR002557">
    <property type="entry name" value="Chitin-bd_dom"/>
</dbReference>
<dbReference type="SMART" id="SM00494">
    <property type="entry name" value="ChtBD2"/>
    <property type="match status" value="11"/>
</dbReference>
<dbReference type="Proteomes" id="UP001461498">
    <property type="component" value="Unassembled WGS sequence"/>
</dbReference>
<feature type="region of interest" description="Disordered" evidence="6">
    <location>
        <begin position="538"/>
        <end position="560"/>
    </location>
</feature>
<accession>A0AAW1CQX5</accession>